<feature type="region of interest" description="Disordered" evidence="1">
    <location>
        <begin position="1"/>
        <end position="53"/>
    </location>
</feature>
<accession>A0AAW2TQF5</accession>
<dbReference type="AlphaFoldDB" id="A0AAW2TQF5"/>
<sequence>MTPILGVPDEPLSGEDDGGPNPRSEPTKLDKGPDYQGLNPKDPEEQMQDPQDKPLLEQLSYGTIPKPMKVSKTATVGPAEQKVTYLQTARKNVVNYANLKPRMTSSMQFIMATWYLFTNSRTFLQTKASMRRR</sequence>
<reference evidence="2" key="1">
    <citation type="submission" date="2020-06" db="EMBL/GenBank/DDBJ databases">
        <authorList>
            <person name="Li T."/>
            <person name="Hu X."/>
            <person name="Zhang T."/>
            <person name="Song X."/>
            <person name="Zhang H."/>
            <person name="Dai N."/>
            <person name="Sheng W."/>
            <person name="Hou X."/>
            <person name="Wei L."/>
        </authorList>
    </citation>
    <scope>NUCLEOTIDE SEQUENCE</scope>
    <source>
        <strain evidence="2">KEN1</strain>
        <tissue evidence="2">Leaf</tissue>
    </source>
</reference>
<comment type="caution">
    <text evidence="2">The sequence shown here is derived from an EMBL/GenBank/DDBJ whole genome shotgun (WGS) entry which is preliminary data.</text>
</comment>
<name>A0AAW2TQF5_9LAMI</name>
<reference evidence="2" key="2">
    <citation type="journal article" date="2024" name="Plant">
        <title>Genomic evolution and insights into agronomic trait innovations of Sesamum species.</title>
        <authorList>
            <person name="Miao H."/>
            <person name="Wang L."/>
            <person name="Qu L."/>
            <person name="Liu H."/>
            <person name="Sun Y."/>
            <person name="Le M."/>
            <person name="Wang Q."/>
            <person name="Wei S."/>
            <person name="Zheng Y."/>
            <person name="Lin W."/>
            <person name="Duan Y."/>
            <person name="Cao H."/>
            <person name="Xiong S."/>
            <person name="Wang X."/>
            <person name="Wei L."/>
            <person name="Li C."/>
            <person name="Ma Q."/>
            <person name="Ju M."/>
            <person name="Zhao R."/>
            <person name="Li G."/>
            <person name="Mu C."/>
            <person name="Tian Q."/>
            <person name="Mei H."/>
            <person name="Zhang T."/>
            <person name="Gao T."/>
            <person name="Zhang H."/>
        </authorList>
    </citation>
    <scope>NUCLEOTIDE SEQUENCE</scope>
    <source>
        <strain evidence="2">KEN1</strain>
    </source>
</reference>
<dbReference type="EMBL" id="JACGWN010000014">
    <property type="protein sequence ID" value="KAL0406462.1"/>
    <property type="molecule type" value="Genomic_DNA"/>
</dbReference>
<proteinExistence type="predicted"/>
<organism evidence="2">
    <name type="scientific">Sesamum latifolium</name>
    <dbReference type="NCBI Taxonomy" id="2727402"/>
    <lineage>
        <taxon>Eukaryota</taxon>
        <taxon>Viridiplantae</taxon>
        <taxon>Streptophyta</taxon>
        <taxon>Embryophyta</taxon>
        <taxon>Tracheophyta</taxon>
        <taxon>Spermatophyta</taxon>
        <taxon>Magnoliopsida</taxon>
        <taxon>eudicotyledons</taxon>
        <taxon>Gunneridae</taxon>
        <taxon>Pentapetalae</taxon>
        <taxon>asterids</taxon>
        <taxon>lamiids</taxon>
        <taxon>Lamiales</taxon>
        <taxon>Pedaliaceae</taxon>
        <taxon>Sesamum</taxon>
    </lineage>
</organism>
<protein>
    <submittedName>
        <fullName evidence="2">Uncharacterized protein</fullName>
    </submittedName>
</protein>
<gene>
    <name evidence="2" type="ORF">Slati_3960100</name>
</gene>
<evidence type="ECO:0000313" key="2">
    <source>
        <dbReference type="EMBL" id="KAL0406462.1"/>
    </source>
</evidence>
<evidence type="ECO:0000256" key="1">
    <source>
        <dbReference type="SAM" id="MobiDB-lite"/>
    </source>
</evidence>